<gene>
    <name evidence="2" type="ORF">H7F49_01660</name>
</gene>
<evidence type="ECO:0000313" key="2">
    <source>
        <dbReference type="EMBL" id="MBC2650408.1"/>
    </source>
</evidence>
<protein>
    <submittedName>
        <fullName evidence="2">Carboxymuconolactone decarboxylase family protein</fullName>
    </submittedName>
</protein>
<dbReference type="PANTHER" id="PTHR34846">
    <property type="entry name" value="4-CARBOXYMUCONOLACTONE DECARBOXYLASE FAMILY PROTEIN (AFU_ORTHOLOGUE AFUA_6G11590)"/>
    <property type="match status" value="1"/>
</dbReference>
<comment type="caution">
    <text evidence="2">The sequence shown here is derived from an EMBL/GenBank/DDBJ whole genome shotgun (WGS) entry which is preliminary data.</text>
</comment>
<evidence type="ECO:0000259" key="1">
    <source>
        <dbReference type="Pfam" id="PF02627"/>
    </source>
</evidence>
<name>A0A7X1F4Y9_9SPHN</name>
<feature type="domain" description="Carboxymuconolactone decarboxylase-like" evidence="1">
    <location>
        <begin position="54"/>
        <end position="110"/>
    </location>
</feature>
<organism evidence="2 3">
    <name type="scientific">Novosphingobium aerophilum</name>
    <dbReference type="NCBI Taxonomy" id="2839843"/>
    <lineage>
        <taxon>Bacteria</taxon>
        <taxon>Pseudomonadati</taxon>
        <taxon>Pseudomonadota</taxon>
        <taxon>Alphaproteobacteria</taxon>
        <taxon>Sphingomonadales</taxon>
        <taxon>Sphingomonadaceae</taxon>
        <taxon>Novosphingobium</taxon>
    </lineage>
</organism>
<dbReference type="SUPFAM" id="SSF69118">
    <property type="entry name" value="AhpD-like"/>
    <property type="match status" value="1"/>
</dbReference>
<evidence type="ECO:0000313" key="3">
    <source>
        <dbReference type="Proteomes" id="UP000520156"/>
    </source>
</evidence>
<sequence length="216" mass="24270">MTHPAQRIPPLPKDEWTDAARDVFAFWGEPNAREEGSKTSILPVMGQHPGLGMAYNHWGKQLLLANTLSTRHLELLILRIAWRVQSAYEWHHHVGYALNCGITLEEIAAVKTYPAGHDWAEDDAAVLTTVDELLTTNTVSDATWAVLEWLFEVRQRMDLVFTVGHYVMTSWALSAFGVPVEPWADQIGFDLRTRSGKVPQRTLKPGEGDGWADGRD</sequence>
<dbReference type="EMBL" id="JACLAU010000001">
    <property type="protein sequence ID" value="MBC2650408.1"/>
    <property type="molecule type" value="Genomic_DNA"/>
</dbReference>
<proteinExistence type="predicted"/>
<keyword evidence="3" id="KW-1185">Reference proteome</keyword>
<dbReference type="InterPro" id="IPR029032">
    <property type="entry name" value="AhpD-like"/>
</dbReference>
<accession>A0A7X1F4Y9</accession>
<dbReference type="RefSeq" id="WP_185681806.1">
    <property type="nucleotide sequence ID" value="NZ_JACLAU010000001.1"/>
</dbReference>
<dbReference type="Proteomes" id="UP000520156">
    <property type="component" value="Unassembled WGS sequence"/>
</dbReference>
<dbReference type="Gene3D" id="1.20.1290.10">
    <property type="entry name" value="AhpD-like"/>
    <property type="match status" value="1"/>
</dbReference>
<dbReference type="InterPro" id="IPR003779">
    <property type="entry name" value="CMD-like"/>
</dbReference>
<dbReference type="GO" id="GO:0051920">
    <property type="term" value="F:peroxiredoxin activity"/>
    <property type="evidence" value="ECO:0007669"/>
    <property type="project" value="InterPro"/>
</dbReference>
<reference evidence="2 3" key="1">
    <citation type="submission" date="2020-08" db="EMBL/GenBank/DDBJ databases">
        <title>The genome sequence of Novosphingobium flavum 4Y4.</title>
        <authorList>
            <person name="Liu Y."/>
        </authorList>
    </citation>
    <scope>NUCLEOTIDE SEQUENCE [LARGE SCALE GENOMIC DNA]</scope>
    <source>
        <strain evidence="2 3">4Y4</strain>
    </source>
</reference>
<dbReference type="AlphaFoldDB" id="A0A7X1F4Y9"/>
<dbReference type="Pfam" id="PF02627">
    <property type="entry name" value="CMD"/>
    <property type="match status" value="1"/>
</dbReference>
<dbReference type="PANTHER" id="PTHR34846:SF5">
    <property type="entry name" value="CARBOXYMUCONOLACTONE DECARBOXYLASE-LIKE DOMAIN-CONTAINING PROTEIN"/>
    <property type="match status" value="1"/>
</dbReference>